<evidence type="ECO:0000256" key="3">
    <source>
        <dbReference type="ARBA" id="ARBA00009948"/>
    </source>
</evidence>
<dbReference type="PROSITE" id="PS00885">
    <property type="entry name" value="EPSP_SYNTHASE_2"/>
    <property type="match status" value="1"/>
</dbReference>
<dbReference type="PANTHER" id="PTHR21090">
    <property type="entry name" value="AROM/DEHYDROQUINATE SYNTHASE"/>
    <property type="match status" value="1"/>
</dbReference>
<dbReference type="FunFam" id="3.65.10.10:FF:000005">
    <property type="entry name" value="3-phosphoshikimate 1-carboxyvinyltransferase"/>
    <property type="match status" value="1"/>
</dbReference>
<comment type="subcellular location">
    <subcellularLocation>
        <location evidence="9">Cytoplasm</location>
    </subcellularLocation>
</comment>
<feature type="binding site" evidence="9">
    <location>
        <position position="170"/>
    </location>
    <ligand>
        <name>phosphoenolpyruvate</name>
        <dbReference type="ChEBI" id="CHEBI:58702"/>
    </ligand>
</feature>
<evidence type="ECO:0000256" key="5">
    <source>
        <dbReference type="ARBA" id="ARBA00022605"/>
    </source>
</evidence>
<dbReference type="UniPathway" id="UPA00053">
    <property type="reaction ID" value="UER00089"/>
</dbReference>
<dbReference type="SUPFAM" id="SSF55205">
    <property type="entry name" value="EPT/RTPC-like"/>
    <property type="match status" value="1"/>
</dbReference>
<evidence type="ECO:0000256" key="9">
    <source>
        <dbReference type="HAMAP-Rule" id="MF_00210"/>
    </source>
</evidence>
<feature type="binding site" evidence="9">
    <location>
        <position position="168"/>
    </location>
    <ligand>
        <name>3-phosphoshikimate</name>
        <dbReference type="ChEBI" id="CHEBI:145989"/>
    </ligand>
</feature>
<dbReference type="Proteomes" id="UP000440978">
    <property type="component" value="Unassembled WGS sequence"/>
</dbReference>
<evidence type="ECO:0000256" key="6">
    <source>
        <dbReference type="ARBA" id="ARBA00022679"/>
    </source>
</evidence>
<dbReference type="GO" id="GO:0008652">
    <property type="term" value="P:amino acid biosynthetic process"/>
    <property type="evidence" value="ECO:0007669"/>
    <property type="project" value="UniProtKB-KW"/>
</dbReference>
<dbReference type="CDD" id="cd01556">
    <property type="entry name" value="EPSP_synthase"/>
    <property type="match status" value="1"/>
</dbReference>
<evidence type="ECO:0000256" key="4">
    <source>
        <dbReference type="ARBA" id="ARBA00022490"/>
    </source>
</evidence>
<dbReference type="HAMAP" id="MF_00210">
    <property type="entry name" value="EPSP_synth"/>
    <property type="match status" value="1"/>
</dbReference>
<dbReference type="InterPro" id="IPR006264">
    <property type="entry name" value="EPSP_synthase"/>
</dbReference>
<feature type="binding site" evidence="9">
    <location>
        <position position="95"/>
    </location>
    <ligand>
        <name>phosphoenolpyruvate</name>
        <dbReference type="ChEBI" id="CHEBI:58702"/>
    </ligand>
</feature>
<keyword evidence="12" id="KW-1185">Reference proteome</keyword>
<dbReference type="RefSeq" id="WP_155217253.1">
    <property type="nucleotide sequence ID" value="NZ_WNHB01000005.1"/>
</dbReference>
<comment type="caution">
    <text evidence="9">Lacks conserved residue(s) required for the propagation of feature annotation.</text>
</comment>
<gene>
    <name evidence="9 11" type="primary">aroA</name>
    <name evidence="11" type="ORF">GMB86_04520</name>
</gene>
<dbReference type="Pfam" id="PF00275">
    <property type="entry name" value="EPSP_synthase"/>
    <property type="match status" value="1"/>
</dbReference>
<comment type="caution">
    <text evidence="11">The sequence shown here is derived from an EMBL/GenBank/DDBJ whole genome shotgun (WGS) entry which is preliminary data.</text>
</comment>
<evidence type="ECO:0000256" key="8">
    <source>
        <dbReference type="ARBA" id="ARBA00044633"/>
    </source>
</evidence>
<evidence type="ECO:0000259" key="10">
    <source>
        <dbReference type="Pfam" id="PF00275"/>
    </source>
</evidence>
<dbReference type="NCBIfam" id="TIGR01356">
    <property type="entry name" value="aroA"/>
    <property type="match status" value="1"/>
</dbReference>
<feature type="binding site" evidence="9">
    <location>
        <position position="170"/>
    </location>
    <ligand>
        <name>3-phosphoshikimate</name>
        <dbReference type="ChEBI" id="CHEBI:145989"/>
    </ligand>
</feature>
<evidence type="ECO:0000313" key="11">
    <source>
        <dbReference type="EMBL" id="MTT31281.1"/>
    </source>
</evidence>
<dbReference type="PROSITE" id="PS00104">
    <property type="entry name" value="EPSP_SYNTHASE_1"/>
    <property type="match status" value="1"/>
</dbReference>
<feature type="binding site" evidence="9">
    <location>
        <position position="316"/>
    </location>
    <ligand>
        <name>3-phosphoshikimate</name>
        <dbReference type="ChEBI" id="CHEBI:145989"/>
    </ligand>
</feature>
<feature type="binding site" evidence="9">
    <location>
        <position position="123"/>
    </location>
    <ligand>
        <name>phosphoenolpyruvate</name>
        <dbReference type="ChEBI" id="CHEBI:58702"/>
    </ligand>
</feature>
<evidence type="ECO:0000256" key="1">
    <source>
        <dbReference type="ARBA" id="ARBA00002174"/>
    </source>
</evidence>
<comment type="subunit">
    <text evidence="9">Monomer.</text>
</comment>
<keyword evidence="5 9" id="KW-0028">Amino-acid biosynthesis</keyword>
<reference evidence="11 12" key="1">
    <citation type="submission" date="2019-11" db="EMBL/GenBank/DDBJ databases">
        <title>Terrilactibacillus tamarindus sp. nov. BCM23-1 isolated from bark of Tamarindus indica.</title>
        <authorList>
            <person name="Kingkaew E."/>
            <person name="Tanasupawat S."/>
        </authorList>
    </citation>
    <scope>NUCLEOTIDE SEQUENCE [LARGE SCALE GENOMIC DNA]</scope>
    <source>
        <strain evidence="11 12">BCM23-1</strain>
    </source>
</reference>
<comment type="pathway">
    <text evidence="2 9">Metabolic intermediate biosynthesis; chorismate biosynthesis; chorismate from D-erythrose 4-phosphate and phosphoenolpyruvate: step 6/7.</text>
</comment>
<comment type="function">
    <text evidence="1 9">Catalyzes the transfer of the enolpyruvyl moiety of phosphoenolpyruvate (PEP) to the 5-hydroxyl of shikimate-3-phosphate (S3P) to produce enolpyruvyl shikimate-3-phosphate and inorganic phosphate.</text>
</comment>
<dbReference type="PIRSF" id="PIRSF000505">
    <property type="entry name" value="EPSPS"/>
    <property type="match status" value="1"/>
</dbReference>
<dbReference type="EC" id="2.5.1.19" evidence="9"/>
<keyword evidence="6 9" id="KW-0808">Transferase</keyword>
<evidence type="ECO:0000256" key="7">
    <source>
        <dbReference type="ARBA" id="ARBA00023141"/>
    </source>
</evidence>
<dbReference type="AlphaFoldDB" id="A0A6N8CMX1"/>
<comment type="catalytic activity">
    <reaction evidence="8">
        <text>3-phosphoshikimate + phosphoenolpyruvate = 5-O-(1-carboxyvinyl)-3-phosphoshikimate + phosphate</text>
        <dbReference type="Rhea" id="RHEA:21256"/>
        <dbReference type="ChEBI" id="CHEBI:43474"/>
        <dbReference type="ChEBI" id="CHEBI:57701"/>
        <dbReference type="ChEBI" id="CHEBI:58702"/>
        <dbReference type="ChEBI" id="CHEBI:145989"/>
        <dbReference type="EC" id="2.5.1.19"/>
    </reaction>
    <physiologicalReaction direction="left-to-right" evidence="8">
        <dbReference type="Rhea" id="RHEA:21257"/>
    </physiologicalReaction>
</comment>
<dbReference type="GO" id="GO:0009073">
    <property type="term" value="P:aromatic amino acid family biosynthetic process"/>
    <property type="evidence" value="ECO:0007669"/>
    <property type="project" value="UniProtKB-KW"/>
</dbReference>
<name>A0A6N8CMX1_9BACI</name>
<feature type="binding site" evidence="9">
    <location>
        <position position="391"/>
    </location>
    <ligand>
        <name>phosphoenolpyruvate</name>
        <dbReference type="ChEBI" id="CHEBI:58702"/>
    </ligand>
</feature>
<dbReference type="EMBL" id="WNHB01000005">
    <property type="protein sequence ID" value="MTT31281.1"/>
    <property type="molecule type" value="Genomic_DNA"/>
</dbReference>
<evidence type="ECO:0000256" key="2">
    <source>
        <dbReference type="ARBA" id="ARBA00004811"/>
    </source>
</evidence>
<feature type="binding site" evidence="9">
    <location>
        <position position="23"/>
    </location>
    <ligand>
        <name>3-phosphoshikimate</name>
        <dbReference type="ChEBI" id="CHEBI:145989"/>
    </ligand>
</feature>
<feature type="binding site" evidence="9">
    <location>
        <position position="28"/>
    </location>
    <ligand>
        <name>3-phosphoshikimate</name>
        <dbReference type="ChEBI" id="CHEBI:145989"/>
    </ligand>
</feature>
<dbReference type="GO" id="GO:0003866">
    <property type="term" value="F:3-phosphoshikimate 1-carboxyvinyltransferase activity"/>
    <property type="evidence" value="ECO:0007669"/>
    <property type="project" value="UniProtKB-UniRule"/>
</dbReference>
<keyword evidence="4 9" id="KW-0963">Cytoplasm</keyword>
<feature type="binding site" evidence="9">
    <location>
        <position position="343"/>
    </location>
    <ligand>
        <name>3-phosphoshikimate</name>
        <dbReference type="ChEBI" id="CHEBI:145989"/>
    </ligand>
</feature>
<keyword evidence="7 9" id="KW-0057">Aromatic amino acid biosynthesis</keyword>
<dbReference type="InterPro" id="IPR013792">
    <property type="entry name" value="RNA3'P_cycl/enolpyr_Trfase_a/b"/>
</dbReference>
<feature type="domain" description="Enolpyruvate transferase" evidence="10">
    <location>
        <begin position="11"/>
        <end position="426"/>
    </location>
</feature>
<comment type="similarity">
    <text evidence="3 9">Belongs to the EPSP synthase family.</text>
</comment>
<evidence type="ECO:0000313" key="12">
    <source>
        <dbReference type="Proteomes" id="UP000440978"/>
    </source>
</evidence>
<protein>
    <recommendedName>
        <fullName evidence="9">3-phosphoshikimate 1-carboxyvinyltransferase</fullName>
        <ecNumber evidence="9">2.5.1.19</ecNumber>
    </recommendedName>
    <alternativeName>
        <fullName evidence="9">5-enolpyruvylshikimate-3-phosphate synthase</fullName>
        <shortName evidence="9">EPSP synthase</shortName>
        <shortName evidence="9">EPSPS</shortName>
    </alternativeName>
</protein>
<dbReference type="InterPro" id="IPR036968">
    <property type="entry name" value="Enolpyruvate_Tfrase_sf"/>
</dbReference>
<dbReference type="GO" id="GO:0005737">
    <property type="term" value="C:cytoplasm"/>
    <property type="evidence" value="ECO:0007669"/>
    <property type="project" value="UniProtKB-SubCell"/>
</dbReference>
<dbReference type="FunFam" id="3.65.10.10:FF:000006">
    <property type="entry name" value="3-phosphoshikimate 1-carboxyvinyltransferase"/>
    <property type="match status" value="1"/>
</dbReference>
<feature type="binding site" evidence="9">
    <location>
        <position position="347"/>
    </location>
    <ligand>
        <name>phosphoenolpyruvate</name>
        <dbReference type="ChEBI" id="CHEBI:58702"/>
    </ligand>
</feature>
<dbReference type="Gene3D" id="3.65.10.10">
    <property type="entry name" value="Enolpyruvate transferase domain"/>
    <property type="match status" value="2"/>
</dbReference>
<feature type="binding site" evidence="9">
    <location>
        <position position="23"/>
    </location>
    <ligand>
        <name>phosphoenolpyruvate</name>
        <dbReference type="ChEBI" id="CHEBI:58702"/>
    </ligand>
</feature>
<dbReference type="PANTHER" id="PTHR21090:SF5">
    <property type="entry name" value="PENTAFUNCTIONAL AROM POLYPEPTIDE"/>
    <property type="match status" value="1"/>
</dbReference>
<dbReference type="InterPro" id="IPR023193">
    <property type="entry name" value="EPSP_synthase_CS"/>
</dbReference>
<accession>A0A6N8CMX1</accession>
<feature type="active site" description="Proton acceptor" evidence="9">
    <location>
        <position position="316"/>
    </location>
</feature>
<proteinExistence type="inferred from homology"/>
<organism evidence="11 12">
    <name type="scientific">Terrilactibacillus tamarindi</name>
    <dbReference type="NCBI Taxonomy" id="2599694"/>
    <lineage>
        <taxon>Bacteria</taxon>
        <taxon>Bacillati</taxon>
        <taxon>Bacillota</taxon>
        <taxon>Bacilli</taxon>
        <taxon>Bacillales</taxon>
        <taxon>Bacillaceae</taxon>
        <taxon>Terrilactibacillus</taxon>
    </lineage>
</organism>
<feature type="binding site" evidence="9">
    <location>
        <position position="24"/>
    </location>
    <ligand>
        <name>3-phosphoshikimate</name>
        <dbReference type="ChEBI" id="CHEBI:145989"/>
    </ligand>
</feature>
<dbReference type="InterPro" id="IPR001986">
    <property type="entry name" value="Enolpyruvate_Tfrase_dom"/>
</dbReference>
<dbReference type="OrthoDB" id="9809920at2"/>
<sequence>MVDISFFGNHKALKGTLTVPGDKSISHRSLIFGAIANGTTVIKGLLRGDDCLHTLACFKQLGVDIQDDGDTITIHGNGLDGLNESERILDVGNSGTTIRLLMGLLSARPFYSVFIGDDSIHRRPMDRIIKPLEQMGGQLHGRKNNRYVPITVVGQPLKPTEYTLPVASAQIKSAIILAALQTKGVTKLTEPAKSRDHTERMLKAFGGHIEIEGTTYLVEGPQNLTGTTIQVPGDISSAAFFIVGGLITPGSELTIQSVGVNPTRIGLLKVLEAMGADVTLSNEREWNNEPVADIIVRYSKLKGTTISGDLIPQLIDEIPIIALLATQADGETVIKDAEELKVKETNRIDTTVDELSKLGADIRGTDDGMTIHGHPGKPLKGGHVHSYGDHRIGMMLAIAGQLSTEPVIVEEAEAISVSFPSFETKLKQSQS</sequence>
<dbReference type="GO" id="GO:0009423">
    <property type="term" value="P:chorismate biosynthetic process"/>
    <property type="evidence" value="ECO:0007669"/>
    <property type="project" value="UniProtKB-UniRule"/>
</dbReference>